<reference evidence="1 2" key="1">
    <citation type="submission" date="2016-02" db="EMBL/GenBank/DDBJ databases">
        <title>Genome analysis of coral dinoflagellate symbionts highlights evolutionary adaptations to a symbiotic lifestyle.</title>
        <authorList>
            <person name="Aranda M."/>
            <person name="Li Y."/>
            <person name="Liew Y.J."/>
            <person name="Baumgarten S."/>
            <person name="Simakov O."/>
            <person name="Wilson M."/>
            <person name="Piel J."/>
            <person name="Ashoor H."/>
            <person name="Bougouffa S."/>
            <person name="Bajic V.B."/>
            <person name="Ryu T."/>
            <person name="Ravasi T."/>
            <person name="Bayer T."/>
            <person name="Micklem G."/>
            <person name="Kim H."/>
            <person name="Bhak J."/>
            <person name="Lajeunesse T.C."/>
            <person name="Voolstra C.R."/>
        </authorList>
    </citation>
    <scope>NUCLEOTIDE SEQUENCE [LARGE SCALE GENOMIC DNA]</scope>
    <source>
        <strain evidence="1 2">CCMP2467</strain>
    </source>
</reference>
<gene>
    <name evidence="1" type="ORF">AK812_SmicGene42795</name>
</gene>
<comment type="caution">
    <text evidence="1">The sequence shown here is derived from an EMBL/GenBank/DDBJ whole genome shotgun (WGS) entry which is preliminary data.</text>
</comment>
<accession>A0A1Q9C2N5</accession>
<name>A0A1Q9C2N5_SYMMI</name>
<sequence>MLQPSPGTILCAAAIGLGCQDLALPTVSLALDIAHLPTKKVNSIDGRVTTWRKGSSPPDLTVTSITATGYVQTRLPQSSGQPADPQCHQDEGGSALASFAAHSRYHQFTPRKPAPEILASTCAWNLAFSSLVSFHHHRYAIAILLAMSAIANTNVMVFVKLCGDDACSQNFIWQAFPTEIHEGMPPVTKFLALRSQVESRGKNSDVVWGGACSRAHIYEGMRDLAEEDEEVDANFSDDS</sequence>
<proteinExistence type="predicted"/>
<organism evidence="1 2">
    <name type="scientific">Symbiodinium microadriaticum</name>
    <name type="common">Dinoflagellate</name>
    <name type="synonym">Zooxanthella microadriatica</name>
    <dbReference type="NCBI Taxonomy" id="2951"/>
    <lineage>
        <taxon>Eukaryota</taxon>
        <taxon>Sar</taxon>
        <taxon>Alveolata</taxon>
        <taxon>Dinophyceae</taxon>
        <taxon>Suessiales</taxon>
        <taxon>Symbiodiniaceae</taxon>
        <taxon>Symbiodinium</taxon>
    </lineage>
</organism>
<dbReference type="EMBL" id="LSRX01001830">
    <property type="protein sequence ID" value="OLP77167.1"/>
    <property type="molecule type" value="Genomic_DNA"/>
</dbReference>
<protein>
    <submittedName>
        <fullName evidence="1">Uncharacterized protein</fullName>
    </submittedName>
</protein>
<evidence type="ECO:0000313" key="1">
    <source>
        <dbReference type="EMBL" id="OLP77167.1"/>
    </source>
</evidence>
<dbReference type="AlphaFoldDB" id="A0A1Q9C2N5"/>
<dbReference type="OrthoDB" id="1368at2759"/>
<dbReference type="Proteomes" id="UP000186817">
    <property type="component" value="Unassembled WGS sequence"/>
</dbReference>
<keyword evidence="2" id="KW-1185">Reference proteome</keyword>
<evidence type="ECO:0000313" key="2">
    <source>
        <dbReference type="Proteomes" id="UP000186817"/>
    </source>
</evidence>